<dbReference type="Proteomes" id="UP000018468">
    <property type="component" value="Linkage group LG12"/>
</dbReference>
<feature type="compositionally biased region" description="Polar residues" evidence="1">
    <location>
        <begin position="761"/>
        <end position="770"/>
    </location>
</feature>
<feature type="region of interest" description="Disordered" evidence="1">
    <location>
        <begin position="235"/>
        <end position="283"/>
    </location>
</feature>
<organism evidence="2 3">
    <name type="scientific">Lepisosteus oculatus</name>
    <name type="common">Spotted gar</name>
    <dbReference type="NCBI Taxonomy" id="7918"/>
    <lineage>
        <taxon>Eukaryota</taxon>
        <taxon>Metazoa</taxon>
        <taxon>Chordata</taxon>
        <taxon>Craniata</taxon>
        <taxon>Vertebrata</taxon>
        <taxon>Euteleostomi</taxon>
        <taxon>Actinopterygii</taxon>
        <taxon>Neopterygii</taxon>
        <taxon>Holostei</taxon>
        <taxon>Semionotiformes</taxon>
        <taxon>Lepisosteidae</taxon>
        <taxon>Lepisosteus</taxon>
    </lineage>
</organism>
<name>W5MVY7_LEPOC</name>
<feature type="compositionally biased region" description="Basic and acidic residues" evidence="1">
    <location>
        <begin position="235"/>
        <end position="262"/>
    </location>
</feature>
<feature type="compositionally biased region" description="Basic and acidic residues" evidence="1">
    <location>
        <begin position="372"/>
        <end position="384"/>
    </location>
</feature>
<dbReference type="STRING" id="7918.ENSLOCP00000012546"/>
<dbReference type="EMBL" id="AHAT01034643">
    <property type="status" value="NOT_ANNOTATED_CDS"/>
    <property type="molecule type" value="Genomic_DNA"/>
</dbReference>
<dbReference type="eggNOG" id="KOG0181">
    <property type="taxonomic scope" value="Eukaryota"/>
</dbReference>
<dbReference type="HOGENOM" id="CLU_348129_0_0_1"/>
<dbReference type="OrthoDB" id="6162046at2759"/>
<reference evidence="2" key="2">
    <citation type="submission" date="2025-08" db="UniProtKB">
        <authorList>
            <consortium name="Ensembl"/>
        </authorList>
    </citation>
    <scope>IDENTIFICATION</scope>
</reference>
<feature type="region of interest" description="Disordered" evidence="1">
    <location>
        <begin position="51"/>
        <end position="73"/>
    </location>
</feature>
<dbReference type="AlphaFoldDB" id="W5MVY7"/>
<dbReference type="EMBL" id="AHAT01034644">
    <property type="status" value="NOT_ANNOTATED_CDS"/>
    <property type="molecule type" value="Genomic_DNA"/>
</dbReference>
<feature type="region of interest" description="Disordered" evidence="1">
    <location>
        <begin position="360"/>
        <end position="395"/>
    </location>
</feature>
<feature type="region of interest" description="Disordered" evidence="1">
    <location>
        <begin position="686"/>
        <end position="729"/>
    </location>
</feature>
<sequence length="810" mass="90361">MKDSALSLLSRGCGHLVKKEDHSTDGKLEVYFEPKDYFNWKSQQAGFDLSKTEKGHEAPYKAEPAPPKTYSTRKGPLILYSEDMALSSWDTGRPGRKRKGNHRYRQEVELQLRTLRDLTGAILAYGNKQEGPGDAQPLAHFLGNPQEEQMDGQIRPGYCAKRCLAHLSHTWHPNANFSSAGQLPGGTLDPSGVPDNPPSSPSLYRNECDLTNEPRLSNVFQDSLPHVPEVGECRIDMPDKETNGPFRDKQNVDTKQLEDQKAGRKRRKRCSIMPEAPRAGLSPVPEMELPFLEENTGDTGGLKETLVCGAPQPWDGVFEERQNEAPKKEVTVTCSMKTTSIDSSQLHSQRSYITYYGGTLAGGKKSSVSKSSRNDQRDRQDKTLLDPSSLDLPFPPIPTGMVSMLHPMNETAETESDRLVEEGAELLTLPALFVPESTRKSNRKKCPEKDFPKEMLILPMLFPGDAAKGYGQKSEDVSHHAEPSQMKVDLHGSPEQEVEKRFEGASAEEMPRALPVLRPREVELEWSGQRHTADRTELKEDNQDDCFTAGVLPPIIGKKGPGRQSSMAYFRDPSKDQKDSQTGIIRGSIPEVLRESYRGSSVGCLIMAPDGEIMRLSLWGPITENGEDLLFDDITQNEALQILSSDVIVEQPWKIFLQPGTEMPTVGLDTDSDFLTRQSQDMSTYLNKSDKIEAGENGHEGHKKSGERSNPDTSDRVDRVLIKDKESNRNFRKNKLVNHEWANQHLQKPGKMKPHEYWDSKGNNEASQKTAGKILPTEGIASTTQTRRVGDPLQKAKKHPDDATCCKCPI</sequence>
<feature type="region of interest" description="Disordered" evidence="1">
    <location>
        <begin position="759"/>
        <end position="804"/>
    </location>
</feature>
<dbReference type="InParanoid" id="W5MVY7"/>
<accession>W5MVY7</accession>
<feature type="compositionally biased region" description="Basic and acidic residues" evidence="1">
    <location>
        <begin position="688"/>
        <end position="729"/>
    </location>
</feature>
<evidence type="ECO:0000313" key="3">
    <source>
        <dbReference type="Proteomes" id="UP000018468"/>
    </source>
</evidence>
<dbReference type="GeneTree" id="ENSGT00860000133854"/>
<protein>
    <submittedName>
        <fullName evidence="2">Uncharacterized protein</fullName>
    </submittedName>
</protein>
<feature type="region of interest" description="Disordered" evidence="1">
    <location>
        <begin position="178"/>
        <end position="208"/>
    </location>
</feature>
<dbReference type="PANTHER" id="PTHR21937:SF5">
    <property type="entry name" value="GENE 973-RELATED"/>
    <property type="match status" value="1"/>
</dbReference>
<dbReference type="InterPro" id="IPR031440">
    <property type="entry name" value="DUF4670"/>
</dbReference>
<feature type="region of interest" description="Disordered" evidence="1">
    <location>
        <begin position="469"/>
        <end position="494"/>
    </location>
</feature>
<dbReference type="Ensembl" id="ENSLOCT00000012569.1">
    <property type="protein sequence ID" value="ENSLOCP00000012546.1"/>
    <property type="gene ID" value="ENSLOCG00000010254.1"/>
</dbReference>
<feature type="compositionally biased region" description="Basic and acidic residues" evidence="1">
    <location>
        <begin position="51"/>
        <end position="60"/>
    </location>
</feature>
<reference evidence="3" key="1">
    <citation type="submission" date="2011-12" db="EMBL/GenBank/DDBJ databases">
        <title>The Draft Genome of Lepisosteus oculatus.</title>
        <authorList>
            <consortium name="The Broad Institute Genome Assembly &amp; Analysis Group"/>
            <consortium name="Computational R&amp;D Group"/>
            <consortium name="and Sequencing Platform"/>
            <person name="Di Palma F."/>
            <person name="Alfoldi J."/>
            <person name="Johnson J."/>
            <person name="Berlin A."/>
            <person name="Gnerre S."/>
            <person name="Jaffe D."/>
            <person name="MacCallum I."/>
            <person name="Young S."/>
            <person name="Walker B.J."/>
            <person name="Lander E.S."/>
            <person name="Lindblad-Toh K."/>
        </authorList>
    </citation>
    <scope>NUCLEOTIDE SEQUENCE [LARGE SCALE GENOMIC DNA]</scope>
</reference>
<reference evidence="2" key="3">
    <citation type="submission" date="2025-09" db="UniProtKB">
        <authorList>
            <consortium name="Ensembl"/>
        </authorList>
    </citation>
    <scope>IDENTIFICATION</scope>
</reference>
<dbReference type="KEGG" id="loc:107078822"/>
<dbReference type="EMBL" id="AHAT01034645">
    <property type="status" value="NOT_ANNOTATED_CDS"/>
    <property type="molecule type" value="Genomic_DNA"/>
</dbReference>
<dbReference type="PANTHER" id="PTHR21937">
    <property type="entry name" value="CCDC66 DOMAIN-CONTAINING PROTEIN"/>
    <property type="match status" value="1"/>
</dbReference>
<dbReference type="Bgee" id="ENSLOCG00000010254">
    <property type="expression patterns" value="Expressed in brain and 2 other cell types or tissues"/>
</dbReference>
<proteinExistence type="predicted"/>
<keyword evidence="3" id="KW-1185">Reference proteome</keyword>
<feature type="compositionally biased region" description="Basic and acidic residues" evidence="1">
    <location>
        <begin position="473"/>
        <end position="494"/>
    </location>
</feature>
<evidence type="ECO:0000256" key="1">
    <source>
        <dbReference type="SAM" id="MobiDB-lite"/>
    </source>
</evidence>
<evidence type="ECO:0000313" key="2">
    <source>
        <dbReference type="Ensembl" id="ENSLOCP00000012546.1"/>
    </source>
</evidence>